<proteinExistence type="predicted"/>
<evidence type="ECO:0000313" key="2">
    <source>
        <dbReference type="Proteomes" id="UP000616769"/>
    </source>
</evidence>
<comment type="caution">
    <text evidence="1">The sequence shown here is derived from an EMBL/GenBank/DDBJ whole genome shotgun (WGS) entry which is preliminary data.</text>
</comment>
<organism evidence="1 2">
    <name type="scientific">Sarcoptes scabiei</name>
    <name type="common">Itch mite</name>
    <name type="synonym">Acarus scabiei</name>
    <dbReference type="NCBI Taxonomy" id="52283"/>
    <lineage>
        <taxon>Eukaryota</taxon>
        <taxon>Metazoa</taxon>
        <taxon>Ecdysozoa</taxon>
        <taxon>Arthropoda</taxon>
        <taxon>Chelicerata</taxon>
        <taxon>Arachnida</taxon>
        <taxon>Acari</taxon>
        <taxon>Acariformes</taxon>
        <taxon>Sarcoptiformes</taxon>
        <taxon>Astigmata</taxon>
        <taxon>Psoroptidia</taxon>
        <taxon>Sarcoptoidea</taxon>
        <taxon>Sarcoptidae</taxon>
        <taxon>Sarcoptinae</taxon>
        <taxon>Sarcoptes</taxon>
    </lineage>
</organism>
<name>A0A132AED9_SARSC</name>
<evidence type="ECO:0000313" key="1">
    <source>
        <dbReference type="EMBL" id="KPM09356.1"/>
    </source>
</evidence>
<gene>
    <name evidence="1" type="ORF">QR98_0078900</name>
</gene>
<dbReference type="AlphaFoldDB" id="A0A132AED9"/>
<reference evidence="1 2" key="1">
    <citation type="journal article" date="2015" name="Parasit. Vectors">
        <title>Draft genome of the scabies mite.</title>
        <authorList>
            <person name="Rider S.D.Jr."/>
            <person name="Morgan M.S."/>
            <person name="Arlian L.G."/>
        </authorList>
    </citation>
    <scope>NUCLEOTIDE SEQUENCE [LARGE SCALE GENOMIC DNA]</scope>
    <source>
        <strain evidence="1">Arlian Lab</strain>
    </source>
</reference>
<protein>
    <submittedName>
        <fullName evidence="1">Uncharacterized protein</fullName>
    </submittedName>
</protein>
<sequence length="64" mass="6976">MYPKPTLTNNLFVVVFGFEDFNLGSLSIFLDRLGLGEDIVVADEDGEGSDALEENGEYGADDDE</sequence>
<dbReference type="Proteomes" id="UP000616769">
    <property type="component" value="Unassembled WGS sequence"/>
</dbReference>
<dbReference type="VEuPathDB" id="VectorBase:SSCA010643"/>
<dbReference type="EMBL" id="JXLN01013426">
    <property type="protein sequence ID" value="KPM09356.1"/>
    <property type="molecule type" value="Genomic_DNA"/>
</dbReference>
<accession>A0A132AED9</accession>